<evidence type="ECO:0000313" key="2">
    <source>
        <dbReference type="Proteomes" id="UP001060215"/>
    </source>
</evidence>
<proteinExistence type="predicted"/>
<keyword evidence="2" id="KW-1185">Reference proteome</keyword>
<organism evidence="1 2">
    <name type="scientific">Camellia lanceoleosa</name>
    <dbReference type="NCBI Taxonomy" id="1840588"/>
    <lineage>
        <taxon>Eukaryota</taxon>
        <taxon>Viridiplantae</taxon>
        <taxon>Streptophyta</taxon>
        <taxon>Embryophyta</taxon>
        <taxon>Tracheophyta</taxon>
        <taxon>Spermatophyta</taxon>
        <taxon>Magnoliopsida</taxon>
        <taxon>eudicotyledons</taxon>
        <taxon>Gunneridae</taxon>
        <taxon>Pentapetalae</taxon>
        <taxon>asterids</taxon>
        <taxon>Ericales</taxon>
        <taxon>Theaceae</taxon>
        <taxon>Camellia</taxon>
    </lineage>
</organism>
<dbReference type="EMBL" id="CM045759">
    <property type="protein sequence ID" value="KAI8017566.1"/>
    <property type="molecule type" value="Genomic_DNA"/>
</dbReference>
<accession>A0ACC0HWN6</accession>
<dbReference type="Proteomes" id="UP001060215">
    <property type="component" value="Chromosome 2"/>
</dbReference>
<name>A0ACC0HWN6_9ERIC</name>
<protein>
    <submittedName>
        <fullName evidence="1">RING-H2 finger protein ATL48</fullName>
    </submittedName>
</protein>
<gene>
    <name evidence="1" type="ORF">LOK49_LG04G03711</name>
</gene>
<comment type="caution">
    <text evidence="1">The sequence shown here is derived from an EMBL/GenBank/DDBJ whole genome shotgun (WGS) entry which is preliminary data.</text>
</comment>
<sequence length="87" mass="9330">MEKIGTTNSDIEGLFEGKKRLKNPFVPIGAFITAGVLTAGLISFRQGNSHLGQQLMRARVVVQGATVAVMVGTTYYYGEMFKSSGAD</sequence>
<evidence type="ECO:0000313" key="1">
    <source>
        <dbReference type="EMBL" id="KAI8017566.1"/>
    </source>
</evidence>
<reference evidence="1 2" key="1">
    <citation type="journal article" date="2022" name="Plant J.">
        <title>Chromosome-level genome of Camellia lanceoleosa provides a valuable resource for understanding genome evolution and self-incompatibility.</title>
        <authorList>
            <person name="Gong W."/>
            <person name="Xiao S."/>
            <person name="Wang L."/>
            <person name="Liao Z."/>
            <person name="Chang Y."/>
            <person name="Mo W."/>
            <person name="Hu G."/>
            <person name="Li W."/>
            <person name="Zhao G."/>
            <person name="Zhu H."/>
            <person name="Hu X."/>
            <person name="Ji K."/>
            <person name="Xiang X."/>
            <person name="Song Q."/>
            <person name="Yuan D."/>
            <person name="Jin S."/>
            <person name="Zhang L."/>
        </authorList>
    </citation>
    <scope>NUCLEOTIDE SEQUENCE [LARGE SCALE GENOMIC DNA]</scope>
    <source>
        <strain evidence="1">SQ_2022a</strain>
    </source>
</reference>